<dbReference type="Proteomes" id="UP000231702">
    <property type="component" value="Unassembled WGS sequence"/>
</dbReference>
<protein>
    <submittedName>
        <fullName evidence="2">Adenylosuccinate lyase</fullName>
    </submittedName>
</protein>
<name>A0A285II06_9RHOB</name>
<evidence type="ECO:0000313" key="2">
    <source>
        <dbReference type="EMBL" id="PJE28935.1"/>
    </source>
</evidence>
<evidence type="ECO:0000313" key="3">
    <source>
        <dbReference type="EMBL" id="SNY47615.1"/>
    </source>
</evidence>
<dbReference type="OrthoDB" id="7961152at2"/>
<dbReference type="Pfam" id="PF20056">
    <property type="entry name" value="DUF6455"/>
    <property type="match status" value="1"/>
</dbReference>
<reference evidence="3 4" key="1">
    <citation type="submission" date="2017-09" db="EMBL/GenBank/DDBJ databases">
        <authorList>
            <person name="Ehlers B."/>
            <person name="Leendertz F.H."/>
        </authorList>
    </citation>
    <scope>NUCLEOTIDE SEQUENCE [LARGE SCALE GENOMIC DNA]</scope>
    <source>
        <strain evidence="3 4">CGMCC 1.12662</strain>
    </source>
</reference>
<reference evidence="2 5" key="2">
    <citation type="journal article" date="2018" name="Int. J. Syst. Evol. Microbiol.">
        <title>Pseudooceanicola lipolyticus sp. nov., a marine alphaproteobacterium, reclassification of Oceanicola flagellatus as Pseudooceanicola flagellatus comb. nov. and emended description of the genus Pseudooceanicola.</title>
        <authorList>
            <person name="Huang M.-M."/>
            <person name="Guo L.-L."/>
            <person name="Wu Y.-H."/>
            <person name="Lai Q.-L."/>
            <person name="Shao Z.-Z."/>
            <person name="Wang C.-S."/>
            <person name="Wu M."/>
            <person name="Xu X.-W."/>
        </authorList>
    </citation>
    <scope>NUCLEOTIDE SEQUENCE [LARGE SCALE GENOMIC DNA]</scope>
    <source>
        <strain evidence="2 5">Ar-45</strain>
    </source>
</reference>
<feature type="domain" description="DUF6455" evidence="1">
    <location>
        <begin position="1"/>
        <end position="81"/>
    </location>
</feature>
<keyword evidence="2" id="KW-0456">Lyase</keyword>
<dbReference type="RefSeq" id="WP_097144975.1">
    <property type="nucleotide sequence ID" value="NZ_OBEA01000002.1"/>
</dbReference>
<dbReference type="EMBL" id="OBEA01000002">
    <property type="protein sequence ID" value="SNY47615.1"/>
    <property type="molecule type" value="Genomic_DNA"/>
</dbReference>
<evidence type="ECO:0000313" key="5">
    <source>
        <dbReference type="Proteomes" id="UP000231702"/>
    </source>
</evidence>
<evidence type="ECO:0000259" key="1">
    <source>
        <dbReference type="Pfam" id="PF20056"/>
    </source>
</evidence>
<sequence>MGLFSRLDKHMDLMTGMADRIGVDLDRALQNETMAASYRSAVLRCATCREAGACAQWQAAHGKAHVTPDYCRNAQWFSGISRSE</sequence>
<dbReference type="EMBL" id="PGTD01000016">
    <property type="protein sequence ID" value="PJE28935.1"/>
    <property type="molecule type" value="Genomic_DNA"/>
</dbReference>
<dbReference type="AlphaFoldDB" id="A0A285II06"/>
<proteinExistence type="predicted"/>
<accession>A0A285II06</accession>
<dbReference type="InterPro" id="IPR045601">
    <property type="entry name" value="DUF6455"/>
</dbReference>
<gene>
    <name evidence="2" type="ORF">CVM39_10795</name>
    <name evidence="3" type="ORF">SAMN06297129_1208</name>
</gene>
<dbReference type="GO" id="GO:0016829">
    <property type="term" value="F:lyase activity"/>
    <property type="evidence" value="ECO:0007669"/>
    <property type="project" value="UniProtKB-KW"/>
</dbReference>
<organism evidence="3 4">
    <name type="scientific">Pseudooceanicola antarcticus</name>
    <dbReference type="NCBI Taxonomy" id="1247613"/>
    <lineage>
        <taxon>Bacteria</taxon>
        <taxon>Pseudomonadati</taxon>
        <taxon>Pseudomonadota</taxon>
        <taxon>Alphaproteobacteria</taxon>
        <taxon>Rhodobacterales</taxon>
        <taxon>Paracoccaceae</taxon>
        <taxon>Pseudooceanicola</taxon>
    </lineage>
</organism>
<dbReference type="Proteomes" id="UP000231655">
    <property type="component" value="Unassembled WGS sequence"/>
</dbReference>
<keyword evidence="5" id="KW-1185">Reference proteome</keyword>
<evidence type="ECO:0000313" key="4">
    <source>
        <dbReference type="Proteomes" id="UP000231655"/>
    </source>
</evidence>